<feature type="binding site" evidence="9">
    <location>
        <position position="586"/>
    </location>
    <ligand>
        <name>ATP</name>
        <dbReference type="ChEBI" id="CHEBI:30616"/>
    </ligand>
</feature>
<dbReference type="GO" id="GO:0005524">
    <property type="term" value="F:ATP binding"/>
    <property type="evidence" value="ECO:0007669"/>
    <property type="project" value="UniProtKB-UniRule"/>
</dbReference>
<dbReference type="GO" id="GO:0006429">
    <property type="term" value="P:leucyl-tRNA aminoacylation"/>
    <property type="evidence" value="ECO:0007669"/>
    <property type="project" value="UniProtKB-UniRule"/>
</dbReference>
<keyword evidence="2 9" id="KW-0963">Cytoplasm</keyword>
<feature type="domain" description="Leucyl-tRNA synthetase editing" evidence="14">
    <location>
        <begin position="223"/>
        <end position="408"/>
    </location>
</feature>
<dbReference type="InterPro" id="IPR025709">
    <property type="entry name" value="Leu_tRNA-synth_edit"/>
</dbReference>
<comment type="similarity">
    <text evidence="1 9 10">Belongs to the class-I aminoacyl-tRNA synthetase family.</text>
</comment>
<feature type="domain" description="Aminoacyl-tRNA synthetase class Ia" evidence="11">
    <location>
        <begin position="422"/>
        <end position="615"/>
    </location>
</feature>
<evidence type="ECO:0000259" key="11">
    <source>
        <dbReference type="Pfam" id="PF00133"/>
    </source>
</evidence>
<feature type="domain" description="Methionyl/Leucyl tRNA synthetase" evidence="13">
    <location>
        <begin position="38"/>
        <end position="185"/>
    </location>
</feature>
<gene>
    <name evidence="9 15" type="primary">leuS</name>
    <name evidence="15" type="ORF">WPS_02730</name>
</gene>
<evidence type="ECO:0000256" key="8">
    <source>
        <dbReference type="ARBA" id="ARBA00047469"/>
    </source>
</evidence>
<dbReference type="PANTHER" id="PTHR43740:SF2">
    <property type="entry name" value="LEUCINE--TRNA LIGASE, MITOCHONDRIAL"/>
    <property type="match status" value="1"/>
</dbReference>
<dbReference type="InterPro" id="IPR013155">
    <property type="entry name" value="M/V/L/I-tRNA-synth_anticd-bd"/>
</dbReference>
<evidence type="ECO:0000256" key="7">
    <source>
        <dbReference type="ARBA" id="ARBA00023146"/>
    </source>
</evidence>
<dbReference type="InterPro" id="IPR009008">
    <property type="entry name" value="Val/Leu/Ile-tRNA-synth_edit"/>
</dbReference>
<comment type="catalytic activity">
    <reaction evidence="8 9">
        <text>tRNA(Leu) + L-leucine + ATP = L-leucyl-tRNA(Leu) + AMP + diphosphate</text>
        <dbReference type="Rhea" id="RHEA:11688"/>
        <dbReference type="Rhea" id="RHEA-COMP:9613"/>
        <dbReference type="Rhea" id="RHEA-COMP:9622"/>
        <dbReference type="ChEBI" id="CHEBI:30616"/>
        <dbReference type="ChEBI" id="CHEBI:33019"/>
        <dbReference type="ChEBI" id="CHEBI:57427"/>
        <dbReference type="ChEBI" id="CHEBI:78442"/>
        <dbReference type="ChEBI" id="CHEBI:78494"/>
        <dbReference type="ChEBI" id="CHEBI:456215"/>
        <dbReference type="EC" id="6.1.1.4"/>
    </reaction>
</comment>
<evidence type="ECO:0000313" key="15">
    <source>
        <dbReference type="EMBL" id="BDE04997.1"/>
    </source>
</evidence>
<dbReference type="PANTHER" id="PTHR43740">
    <property type="entry name" value="LEUCYL-TRNA SYNTHETASE"/>
    <property type="match status" value="1"/>
</dbReference>
<evidence type="ECO:0000256" key="9">
    <source>
        <dbReference type="HAMAP-Rule" id="MF_00049"/>
    </source>
</evidence>
<dbReference type="InterPro" id="IPR001412">
    <property type="entry name" value="aa-tRNA-synth_I_CS"/>
</dbReference>
<dbReference type="PRINTS" id="PR00985">
    <property type="entry name" value="TRNASYNTHLEU"/>
</dbReference>
<dbReference type="AlphaFoldDB" id="A0AAN1XSE4"/>
<dbReference type="GO" id="GO:0004823">
    <property type="term" value="F:leucine-tRNA ligase activity"/>
    <property type="evidence" value="ECO:0007669"/>
    <property type="project" value="UniProtKB-UniRule"/>
</dbReference>
<dbReference type="EC" id="6.1.1.4" evidence="9"/>
<dbReference type="SUPFAM" id="SSF52374">
    <property type="entry name" value="Nucleotidylyl transferase"/>
    <property type="match status" value="1"/>
</dbReference>
<evidence type="ECO:0000256" key="2">
    <source>
        <dbReference type="ARBA" id="ARBA00022490"/>
    </source>
</evidence>
<comment type="subcellular location">
    <subcellularLocation>
        <location evidence="9">Cytoplasm</location>
    </subcellularLocation>
</comment>
<name>A0AAN1XSE4_UNVUL</name>
<dbReference type="RefSeq" id="WP_317996070.1">
    <property type="nucleotide sequence ID" value="NZ_AP025523.1"/>
</dbReference>
<dbReference type="KEGG" id="vab:WPS_02730"/>
<evidence type="ECO:0000259" key="13">
    <source>
        <dbReference type="Pfam" id="PF09334"/>
    </source>
</evidence>
<evidence type="ECO:0000313" key="16">
    <source>
        <dbReference type="Proteomes" id="UP001317532"/>
    </source>
</evidence>
<dbReference type="GO" id="GO:0002161">
    <property type="term" value="F:aminoacyl-tRNA deacylase activity"/>
    <property type="evidence" value="ECO:0007669"/>
    <property type="project" value="InterPro"/>
</dbReference>
<dbReference type="SUPFAM" id="SSF50677">
    <property type="entry name" value="ValRS/IleRS/LeuRS editing domain"/>
    <property type="match status" value="1"/>
</dbReference>
<dbReference type="PROSITE" id="PS00178">
    <property type="entry name" value="AA_TRNA_LIGASE_I"/>
    <property type="match status" value="1"/>
</dbReference>
<feature type="domain" description="Methionyl/Valyl/Leucyl/Isoleucyl-tRNA synthetase anticodon-binding" evidence="12">
    <location>
        <begin position="697"/>
        <end position="786"/>
    </location>
</feature>
<dbReference type="EMBL" id="AP025523">
    <property type="protein sequence ID" value="BDE04997.1"/>
    <property type="molecule type" value="Genomic_DNA"/>
</dbReference>
<dbReference type="CDD" id="cd07958">
    <property type="entry name" value="Anticodon_Ia_Leu_BEm"/>
    <property type="match status" value="1"/>
</dbReference>
<evidence type="ECO:0000256" key="5">
    <source>
        <dbReference type="ARBA" id="ARBA00022840"/>
    </source>
</evidence>
<dbReference type="HAMAP" id="MF_00049_B">
    <property type="entry name" value="Leu_tRNA_synth_B"/>
    <property type="match status" value="1"/>
</dbReference>
<sequence length="828" mass="93467">MSDERSYDFRAVERAWQQRWERDAIYVARDDDPRPKYYVLEMLPYPSGDLHVGHAKNYTLGDAIARIQRMLGFNVVHPMGWDAFGLPAENAAIQRGIEPETWTRSNIENMRRQLRLMGTSYDWTREFATCDPEYYRWNQWFFLRMFERGLAYKREAPVNWCPVDQTVLANEQVEDGRCWRCGAAVERRNLAQWNFKITDYVDRLLEGLDRLSGWPERIRTMQRNWIGRSEGTTFSFEVEHLDARIDVFTTRVDTVFGATFVAVAPEHPVVAQILERFPKSRNRIEEFAASLRSKSELERTQLMEKTGVATGAYAINPLSREQIPIWVTNYVLAEYGTGAVMGVPAHDARDFDFAKKHGLPIAQVITTADGSLQAPLHEAYEDDGKLMASGEYSGMKSAAARRAITTRLEAMGRGSLAINYRIRDWLVSRQRYWGTPIPIVYCPTDGMVGVPDAQLPVLLPKDVHFTGQGSPLANDANFMQTTCPRCGGPATRDPDTMDTFVDSSWYFVRYLDPHDAAKPFDPQIATNWMPVDQYIGGAEHAVLHLLYARFFYKFMIDAGYLSGDDEPFTRLFNQGTLLYGGEKMSKSRGNVVGIDETVERYGVDAMRLFLLKAAPPEDALDWTDEGIVGRVRFVQRVWRAAEPIAAGARTVPLDVLPPMAGDAQRELVRALHIALESGKGETLTRRFHYNVTTAKLDELINLLTAAIRDLGAEDAALRYVVHALPIVLAPFAPHLADELWSRMGYDASVHLERWLEPDPAALAVDVITLVIQVNGKVRARIDTAPGIAEDDALALAMREPTVTAQIDGKQVRKRIFVPGKLLNIVTSP</sequence>
<dbReference type="CDD" id="cd00812">
    <property type="entry name" value="LeuRS_core"/>
    <property type="match status" value="1"/>
</dbReference>
<dbReference type="NCBIfam" id="TIGR00396">
    <property type="entry name" value="leuS_bact"/>
    <property type="match status" value="1"/>
</dbReference>
<dbReference type="Gene3D" id="3.10.20.590">
    <property type="match status" value="1"/>
</dbReference>
<evidence type="ECO:0000256" key="1">
    <source>
        <dbReference type="ARBA" id="ARBA00005594"/>
    </source>
</evidence>
<dbReference type="SUPFAM" id="SSF47323">
    <property type="entry name" value="Anticodon-binding domain of a subclass of class I aminoacyl-tRNA synthetases"/>
    <property type="match status" value="1"/>
</dbReference>
<dbReference type="Gene3D" id="1.10.730.10">
    <property type="entry name" value="Isoleucyl-tRNA Synthetase, Domain 1"/>
    <property type="match status" value="1"/>
</dbReference>
<evidence type="ECO:0000256" key="3">
    <source>
        <dbReference type="ARBA" id="ARBA00022598"/>
    </source>
</evidence>
<evidence type="ECO:0000256" key="10">
    <source>
        <dbReference type="RuleBase" id="RU363035"/>
    </source>
</evidence>
<keyword evidence="6 9" id="KW-0648">Protein biosynthesis</keyword>
<reference evidence="15 16" key="1">
    <citation type="journal article" date="2022" name="ISME Commun">
        <title>Vulcanimicrobium alpinus gen. nov. sp. nov., the first cultivated representative of the candidate phylum 'Eremiobacterota', is a metabolically versatile aerobic anoxygenic phototroph.</title>
        <authorList>
            <person name="Yabe S."/>
            <person name="Muto K."/>
            <person name="Abe K."/>
            <person name="Yokota A."/>
            <person name="Staudigel H."/>
            <person name="Tebo B.M."/>
        </authorList>
    </citation>
    <scope>NUCLEOTIDE SEQUENCE [LARGE SCALE GENOMIC DNA]</scope>
    <source>
        <strain evidence="15 16">WC8-2</strain>
    </source>
</reference>
<dbReference type="Gene3D" id="3.40.50.620">
    <property type="entry name" value="HUPs"/>
    <property type="match status" value="2"/>
</dbReference>
<proteinExistence type="inferred from homology"/>
<dbReference type="Proteomes" id="UP001317532">
    <property type="component" value="Chromosome"/>
</dbReference>
<dbReference type="Pfam" id="PF00133">
    <property type="entry name" value="tRNA-synt_1"/>
    <property type="match status" value="1"/>
</dbReference>
<dbReference type="Pfam" id="PF13603">
    <property type="entry name" value="tRNA-synt_1_2"/>
    <property type="match status" value="1"/>
</dbReference>
<dbReference type="GO" id="GO:0005737">
    <property type="term" value="C:cytoplasm"/>
    <property type="evidence" value="ECO:0007669"/>
    <property type="project" value="UniProtKB-SubCell"/>
</dbReference>
<accession>A0AAN1XSE4</accession>
<dbReference type="Pfam" id="PF09334">
    <property type="entry name" value="tRNA-synt_1g"/>
    <property type="match status" value="1"/>
</dbReference>
<dbReference type="InterPro" id="IPR002300">
    <property type="entry name" value="aa-tRNA-synth_Ia"/>
</dbReference>
<dbReference type="InterPro" id="IPR002302">
    <property type="entry name" value="Leu-tRNA-ligase"/>
</dbReference>
<keyword evidence="5 9" id="KW-0067">ATP-binding</keyword>
<dbReference type="FunFam" id="3.40.50.620:FF:000003">
    <property type="entry name" value="Leucine--tRNA ligase"/>
    <property type="match status" value="1"/>
</dbReference>
<keyword evidence="16" id="KW-1185">Reference proteome</keyword>
<dbReference type="FunFam" id="3.40.50.620:FF:000056">
    <property type="entry name" value="Leucine--tRNA ligase"/>
    <property type="match status" value="1"/>
</dbReference>
<evidence type="ECO:0000256" key="6">
    <source>
        <dbReference type="ARBA" id="ARBA00022917"/>
    </source>
</evidence>
<evidence type="ECO:0000256" key="4">
    <source>
        <dbReference type="ARBA" id="ARBA00022741"/>
    </source>
</evidence>
<keyword evidence="3 9" id="KW-0436">Ligase</keyword>
<dbReference type="InterPro" id="IPR014729">
    <property type="entry name" value="Rossmann-like_a/b/a_fold"/>
</dbReference>
<feature type="short sequence motif" description="'KMSKS' region" evidence="9">
    <location>
        <begin position="583"/>
        <end position="587"/>
    </location>
</feature>
<dbReference type="FunFam" id="1.10.730.10:FF:000002">
    <property type="entry name" value="Leucine--tRNA ligase"/>
    <property type="match status" value="1"/>
</dbReference>
<evidence type="ECO:0000259" key="12">
    <source>
        <dbReference type="Pfam" id="PF08264"/>
    </source>
</evidence>
<organism evidence="15 16">
    <name type="scientific">Vulcanimicrobium alpinum</name>
    <dbReference type="NCBI Taxonomy" id="3016050"/>
    <lineage>
        <taxon>Bacteria</taxon>
        <taxon>Bacillati</taxon>
        <taxon>Vulcanimicrobiota</taxon>
        <taxon>Vulcanimicrobiia</taxon>
        <taxon>Vulcanimicrobiales</taxon>
        <taxon>Vulcanimicrobiaceae</taxon>
        <taxon>Vulcanimicrobium</taxon>
    </lineage>
</organism>
<keyword evidence="7 9" id="KW-0030">Aminoacyl-tRNA synthetase</keyword>
<dbReference type="InterPro" id="IPR015413">
    <property type="entry name" value="Methionyl/Leucyl_tRNA_Synth"/>
</dbReference>
<protein>
    <recommendedName>
        <fullName evidence="9">Leucine--tRNA ligase</fullName>
        <ecNumber evidence="9">6.1.1.4</ecNumber>
    </recommendedName>
    <alternativeName>
        <fullName evidence="9">Leucyl-tRNA synthetase</fullName>
        <shortName evidence="9">LeuRS</shortName>
    </alternativeName>
</protein>
<dbReference type="Pfam" id="PF08264">
    <property type="entry name" value="Anticodon_1"/>
    <property type="match status" value="1"/>
</dbReference>
<feature type="short sequence motif" description="'HIGH' region" evidence="9">
    <location>
        <begin position="44"/>
        <end position="54"/>
    </location>
</feature>
<keyword evidence="4 9" id="KW-0547">Nucleotide-binding</keyword>
<dbReference type="InterPro" id="IPR009080">
    <property type="entry name" value="tRNAsynth_Ia_anticodon-bd"/>
</dbReference>
<evidence type="ECO:0000259" key="14">
    <source>
        <dbReference type="Pfam" id="PF13603"/>
    </source>
</evidence>